<organism evidence="1">
    <name type="scientific">marine metagenome</name>
    <dbReference type="NCBI Taxonomy" id="408172"/>
    <lineage>
        <taxon>unclassified sequences</taxon>
        <taxon>metagenomes</taxon>
        <taxon>ecological metagenomes</taxon>
    </lineage>
</organism>
<dbReference type="AlphaFoldDB" id="A0A382I2L1"/>
<gene>
    <name evidence="1" type="ORF">METZ01_LOCUS246744</name>
</gene>
<protein>
    <submittedName>
        <fullName evidence="1">Uncharacterized protein</fullName>
    </submittedName>
</protein>
<accession>A0A382I2L1</accession>
<evidence type="ECO:0000313" key="1">
    <source>
        <dbReference type="EMBL" id="SVB93890.1"/>
    </source>
</evidence>
<feature type="non-terminal residue" evidence="1">
    <location>
        <position position="153"/>
    </location>
</feature>
<reference evidence="1" key="1">
    <citation type="submission" date="2018-05" db="EMBL/GenBank/DDBJ databases">
        <authorList>
            <person name="Lanie J.A."/>
            <person name="Ng W.-L."/>
            <person name="Kazmierczak K.M."/>
            <person name="Andrzejewski T.M."/>
            <person name="Davidsen T.M."/>
            <person name="Wayne K.J."/>
            <person name="Tettelin H."/>
            <person name="Glass J.I."/>
            <person name="Rusch D."/>
            <person name="Podicherti R."/>
            <person name="Tsui H.-C.T."/>
            <person name="Winkler M.E."/>
        </authorList>
    </citation>
    <scope>NUCLEOTIDE SEQUENCE</scope>
</reference>
<proteinExistence type="predicted"/>
<sequence>METVPDNHSTGFTLILNLAVLLCFSSAQNTHLKVDTLIISHPDQIIYMDYSFIIDTTFFLFHKSTLVDSFLLEPIAGKLIVTKTFEYPETLIATYQVLHDTLPFQVGPIFNSFPIIDTLIVKKEKDRMTSTKIYESEIQSSPIVTTGTFYRNV</sequence>
<dbReference type="EMBL" id="UINC01064840">
    <property type="protein sequence ID" value="SVB93890.1"/>
    <property type="molecule type" value="Genomic_DNA"/>
</dbReference>
<name>A0A382I2L1_9ZZZZ</name>